<accession>A0A1J8NIM8</accession>
<name>A0A1J8NIM8_9COXI</name>
<feature type="coiled-coil region" evidence="1">
    <location>
        <begin position="133"/>
        <end position="167"/>
    </location>
</feature>
<dbReference type="EMBL" id="LUKY01000032">
    <property type="protein sequence ID" value="OIZ95209.1"/>
    <property type="molecule type" value="Genomic_DNA"/>
</dbReference>
<proteinExistence type="predicted"/>
<evidence type="ECO:0000256" key="1">
    <source>
        <dbReference type="SAM" id="Coils"/>
    </source>
</evidence>
<reference evidence="3 4" key="1">
    <citation type="submission" date="2016-03" db="EMBL/GenBank/DDBJ databases">
        <title>Comparative genomics of Rickettsiella.</title>
        <authorList>
            <person name="Chandler C."/>
            <person name="Wang Y."/>
        </authorList>
    </citation>
    <scope>NUCLEOTIDE SEQUENCE [LARGE SCALE GENOMIC DNA]</scope>
    <source>
        <strain evidence="3 4">RCFS May 2013</strain>
    </source>
</reference>
<protein>
    <submittedName>
        <fullName evidence="3">Uncharacterized protein</fullName>
    </submittedName>
</protein>
<dbReference type="RefSeq" id="WP_071662469.1">
    <property type="nucleotide sequence ID" value="NZ_LUKY01000032.1"/>
</dbReference>
<evidence type="ECO:0000313" key="3">
    <source>
        <dbReference type="EMBL" id="OIZ95209.1"/>
    </source>
</evidence>
<evidence type="ECO:0000313" key="4">
    <source>
        <dbReference type="Proteomes" id="UP000183924"/>
    </source>
</evidence>
<keyword evidence="1" id="KW-0175">Coiled coil</keyword>
<gene>
    <name evidence="3" type="ORF">A1D18_03695</name>
</gene>
<keyword evidence="4" id="KW-1185">Reference proteome</keyword>
<feature type="region of interest" description="Disordered" evidence="2">
    <location>
        <begin position="459"/>
        <end position="488"/>
    </location>
</feature>
<organism evidence="3 4">
    <name type="scientific">Candidatus Rickettsiella isopodorum</name>
    <dbReference type="NCBI Taxonomy" id="1225476"/>
    <lineage>
        <taxon>Bacteria</taxon>
        <taxon>Pseudomonadati</taxon>
        <taxon>Pseudomonadota</taxon>
        <taxon>Gammaproteobacteria</taxon>
        <taxon>Legionellales</taxon>
        <taxon>Coxiellaceae</taxon>
        <taxon>Rickettsiella</taxon>
    </lineage>
</organism>
<feature type="compositionally biased region" description="Acidic residues" evidence="2">
    <location>
        <begin position="459"/>
        <end position="471"/>
    </location>
</feature>
<sequence>MNVKKYNKLLQEYKNKLNCISKNDVDYKLLLSNAVIIFFNEINKLDKKILENYFKNFNKENIYRNEVQKDALYNLILLTIKNTSHSDLFVRFFPEYLESKLTVKSNWRVVRWLQMFISWIIKPKPKLRNLADAKKILEALRNIKHRIANTENDLLDVNLEMETYKALPFMVEKFLENKVSSLIYTPINEYKLLEEWSSSYKKKLYSGTASDLSKECSDIDSLLNYLSYRIKLLIVSDEKIKLSKELTKLKAFVFDKKFSLFEEKIGEIKEFIKNTSIHKNAVRIGGIYNLIEGIRQRFKLQYEFNEKVNLQNKNLNQLTSEFKQLLSLSIYKMQFCYEGFRKNLDKQVDRCYGNDSNFYQILNKLETIFYINRSLFFHTTNQAFSNSECTHLYLTLDKLQNVAAELEIYAKKMEPKLLETDLTKLSQFILTEVLMLKTALKKEIAENIYPCQYDSDEEEDAWDTDWEDDSSDISVTSNRDQLEQEEDLNKDEAFITTMDSQSDSGISDEAESNLYQPALSTYPRPLFWSSPINNQENTGRVLNSYQQVLMN</sequence>
<evidence type="ECO:0000256" key="2">
    <source>
        <dbReference type="SAM" id="MobiDB-lite"/>
    </source>
</evidence>
<dbReference type="AlphaFoldDB" id="A0A1J8NIM8"/>
<comment type="caution">
    <text evidence="3">The sequence shown here is derived from an EMBL/GenBank/DDBJ whole genome shotgun (WGS) entry which is preliminary data.</text>
</comment>
<dbReference type="Proteomes" id="UP000183924">
    <property type="component" value="Unassembled WGS sequence"/>
</dbReference>